<gene>
    <name evidence="1" type="ORF">SAMN05878482_104192</name>
</gene>
<name>A0A9X8RA52_9BACI</name>
<accession>A0A9X8RA52</accession>
<dbReference type="Proteomes" id="UP000185829">
    <property type="component" value="Unassembled WGS sequence"/>
</dbReference>
<comment type="caution">
    <text evidence="1">The sequence shown here is derived from an EMBL/GenBank/DDBJ whole genome shotgun (WGS) entry which is preliminary data.</text>
</comment>
<evidence type="ECO:0000313" key="1">
    <source>
        <dbReference type="EMBL" id="SIR54106.1"/>
    </source>
</evidence>
<proteinExistence type="predicted"/>
<protein>
    <submittedName>
        <fullName evidence="1">Uncharacterized protein</fullName>
    </submittedName>
</protein>
<sequence length="44" mass="5272">MTESFFKVVTNDYDMAATVNDISNNYNVRIYFDLHNDRRNQILL</sequence>
<organism evidence="1 2">
    <name type="scientific">Peribacillus simplex</name>
    <dbReference type="NCBI Taxonomy" id="1478"/>
    <lineage>
        <taxon>Bacteria</taxon>
        <taxon>Bacillati</taxon>
        <taxon>Bacillota</taxon>
        <taxon>Bacilli</taxon>
        <taxon>Bacillales</taxon>
        <taxon>Bacillaceae</taxon>
        <taxon>Peribacillus</taxon>
    </lineage>
</organism>
<dbReference type="AlphaFoldDB" id="A0A9X8RA52"/>
<reference evidence="1 2" key="1">
    <citation type="submission" date="2017-01" db="EMBL/GenBank/DDBJ databases">
        <authorList>
            <person name="Varghese N."/>
            <person name="Submissions S."/>
        </authorList>
    </citation>
    <scope>NUCLEOTIDE SEQUENCE [LARGE SCALE GENOMIC DNA]</scope>
    <source>
        <strain evidence="1 2">RUG2-6</strain>
    </source>
</reference>
<evidence type="ECO:0000313" key="2">
    <source>
        <dbReference type="Proteomes" id="UP000185829"/>
    </source>
</evidence>
<dbReference type="EMBL" id="FTMX01000004">
    <property type="protein sequence ID" value="SIR54106.1"/>
    <property type="molecule type" value="Genomic_DNA"/>
</dbReference>